<reference evidence="3 4" key="1">
    <citation type="journal article" date="2016" name="Mol. Biol. Evol.">
        <title>Comparative Genomics of Early-Diverging Mushroom-Forming Fungi Provides Insights into the Origins of Lignocellulose Decay Capabilities.</title>
        <authorList>
            <person name="Nagy L.G."/>
            <person name="Riley R."/>
            <person name="Tritt A."/>
            <person name="Adam C."/>
            <person name="Daum C."/>
            <person name="Floudas D."/>
            <person name="Sun H."/>
            <person name="Yadav J.S."/>
            <person name="Pangilinan J."/>
            <person name="Larsson K.H."/>
            <person name="Matsuura K."/>
            <person name="Barry K."/>
            <person name="Labutti K."/>
            <person name="Kuo R."/>
            <person name="Ohm R.A."/>
            <person name="Bhattacharya S.S."/>
            <person name="Shirouzu T."/>
            <person name="Yoshinaga Y."/>
            <person name="Martin F.M."/>
            <person name="Grigoriev I.V."/>
            <person name="Hibbett D.S."/>
        </authorList>
    </citation>
    <scope>NUCLEOTIDE SEQUENCE [LARGE SCALE GENOMIC DNA]</scope>
    <source>
        <strain evidence="3 4">HHB9708</strain>
    </source>
</reference>
<name>A0A164T269_9AGAM</name>
<dbReference type="AlphaFoldDB" id="A0A164T269"/>
<evidence type="ECO:0000313" key="3">
    <source>
        <dbReference type="EMBL" id="KZS92012.1"/>
    </source>
</evidence>
<dbReference type="InterPro" id="IPR052104">
    <property type="entry name" value="Mito_Release_Factor_mL62"/>
</dbReference>
<dbReference type="PANTHER" id="PTHR11075">
    <property type="entry name" value="PEPTIDE CHAIN RELEASE FACTOR"/>
    <property type="match status" value="1"/>
</dbReference>
<dbReference type="GO" id="GO:0005762">
    <property type="term" value="C:mitochondrial large ribosomal subunit"/>
    <property type="evidence" value="ECO:0007669"/>
    <property type="project" value="TreeGrafter"/>
</dbReference>
<keyword evidence="4" id="KW-1185">Reference proteome</keyword>
<evidence type="ECO:0000256" key="1">
    <source>
        <dbReference type="SAM" id="MobiDB-lite"/>
    </source>
</evidence>
<dbReference type="GO" id="GO:0004045">
    <property type="term" value="F:peptidyl-tRNA hydrolase activity"/>
    <property type="evidence" value="ECO:0007669"/>
    <property type="project" value="TreeGrafter"/>
</dbReference>
<feature type="region of interest" description="Disordered" evidence="1">
    <location>
        <begin position="1"/>
        <end position="24"/>
    </location>
</feature>
<sequence>MNGQPGAGSGPIHTPRLTSLATSQEKEEATRWIASFRDATITRDDVELSFSRSSGPGGQNVNKVNSKATVRCLISVNWIPLWAHEILKRSPAFVHSSNSLLITSMVHRSQSQNVDDCLSKLHALILSAASSVIKKEPSAEKLERIRGYIQQEKARRRLGKGMRAEVKRARSIRKGE</sequence>
<dbReference type="GO" id="GO:0070126">
    <property type="term" value="P:mitochondrial translational termination"/>
    <property type="evidence" value="ECO:0007669"/>
    <property type="project" value="TreeGrafter"/>
</dbReference>
<dbReference type="SUPFAM" id="SSF110916">
    <property type="entry name" value="Peptidyl-tRNA hydrolase domain-like"/>
    <property type="match status" value="1"/>
</dbReference>
<dbReference type="STRING" id="1314777.A0A164T269"/>
<feature type="domain" description="Prokaryotic-type class I peptide chain release factors" evidence="2">
    <location>
        <begin position="39"/>
        <end position="170"/>
    </location>
</feature>
<evidence type="ECO:0000259" key="2">
    <source>
        <dbReference type="Pfam" id="PF00472"/>
    </source>
</evidence>
<dbReference type="Proteomes" id="UP000076722">
    <property type="component" value="Unassembled WGS sequence"/>
</dbReference>
<dbReference type="Gene3D" id="3.30.160.20">
    <property type="match status" value="1"/>
</dbReference>
<dbReference type="GO" id="GO:0016150">
    <property type="term" value="F:translation release factor activity, codon nonspecific"/>
    <property type="evidence" value="ECO:0007669"/>
    <property type="project" value="TreeGrafter"/>
</dbReference>
<dbReference type="Pfam" id="PF00472">
    <property type="entry name" value="RF-1"/>
    <property type="match status" value="1"/>
</dbReference>
<dbReference type="OrthoDB" id="270639at2759"/>
<dbReference type="EMBL" id="KV419412">
    <property type="protein sequence ID" value="KZS92012.1"/>
    <property type="molecule type" value="Genomic_DNA"/>
</dbReference>
<gene>
    <name evidence="3" type="ORF">SISNIDRAFT_479135</name>
</gene>
<organism evidence="3 4">
    <name type="scientific">Sistotremastrum niveocremeum HHB9708</name>
    <dbReference type="NCBI Taxonomy" id="1314777"/>
    <lineage>
        <taxon>Eukaryota</taxon>
        <taxon>Fungi</taxon>
        <taxon>Dikarya</taxon>
        <taxon>Basidiomycota</taxon>
        <taxon>Agaricomycotina</taxon>
        <taxon>Agaricomycetes</taxon>
        <taxon>Sistotremastrales</taxon>
        <taxon>Sistotremastraceae</taxon>
        <taxon>Sertulicium</taxon>
        <taxon>Sertulicium niveocremeum</taxon>
    </lineage>
</organism>
<dbReference type="InterPro" id="IPR000352">
    <property type="entry name" value="Pep_chain_release_fac_I"/>
</dbReference>
<dbReference type="PANTHER" id="PTHR11075:SF54">
    <property type="entry name" value="LARGE RIBOSOMAL SUBUNIT PROTEIN ML62"/>
    <property type="match status" value="1"/>
</dbReference>
<protein>
    <recommendedName>
        <fullName evidence="2">Prokaryotic-type class I peptide chain release factors domain-containing protein</fullName>
    </recommendedName>
</protein>
<proteinExistence type="predicted"/>
<evidence type="ECO:0000313" key="4">
    <source>
        <dbReference type="Proteomes" id="UP000076722"/>
    </source>
</evidence>
<accession>A0A164T269</accession>